<dbReference type="KEGG" id="age:AA314_09147"/>
<evidence type="ECO:0000313" key="3">
    <source>
        <dbReference type="Proteomes" id="UP000035579"/>
    </source>
</evidence>
<gene>
    <name evidence="2" type="ORF">AA314_09147</name>
</gene>
<feature type="domain" description="NADP-dependent oxidoreductase" evidence="1">
    <location>
        <begin position="75"/>
        <end position="203"/>
    </location>
</feature>
<reference evidence="2 3" key="1">
    <citation type="submission" date="2015-05" db="EMBL/GenBank/DDBJ databases">
        <title>Genome assembly of Archangium gephyra DSM 2261.</title>
        <authorList>
            <person name="Sharma G."/>
            <person name="Subramanian S."/>
        </authorList>
    </citation>
    <scope>NUCLEOTIDE SEQUENCE [LARGE SCALE GENOMIC DNA]</scope>
    <source>
        <strain evidence="2 3">DSM 2261</strain>
    </source>
</reference>
<accession>A0AAC8QI92</accession>
<dbReference type="GO" id="GO:0016491">
    <property type="term" value="F:oxidoreductase activity"/>
    <property type="evidence" value="ECO:0007669"/>
    <property type="project" value="InterPro"/>
</dbReference>
<dbReference type="PANTHER" id="PTHR43312:SF1">
    <property type="entry name" value="NADP-DEPENDENT OXIDOREDUCTASE DOMAIN-CONTAINING PROTEIN"/>
    <property type="match status" value="1"/>
</dbReference>
<dbReference type="InterPro" id="IPR020471">
    <property type="entry name" value="AKR"/>
</dbReference>
<protein>
    <submittedName>
        <fullName evidence="2">Aldo/keto reductase</fullName>
    </submittedName>
</protein>
<dbReference type="SUPFAM" id="SSF51430">
    <property type="entry name" value="NAD(P)-linked oxidoreductase"/>
    <property type="match status" value="1"/>
</dbReference>
<organism evidence="2 3">
    <name type="scientific">Archangium gephyra</name>
    <dbReference type="NCBI Taxonomy" id="48"/>
    <lineage>
        <taxon>Bacteria</taxon>
        <taxon>Pseudomonadati</taxon>
        <taxon>Myxococcota</taxon>
        <taxon>Myxococcia</taxon>
        <taxon>Myxococcales</taxon>
        <taxon>Cystobacterineae</taxon>
        <taxon>Archangiaceae</taxon>
        <taxon>Archangium</taxon>
    </lineage>
</organism>
<evidence type="ECO:0000313" key="2">
    <source>
        <dbReference type="EMBL" id="AKJ07521.1"/>
    </source>
</evidence>
<dbReference type="AlphaFoldDB" id="A0AAC8QI92"/>
<dbReference type="EMBL" id="CP011509">
    <property type="protein sequence ID" value="AKJ07521.1"/>
    <property type="molecule type" value="Genomic_DNA"/>
</dbReference>
<dbReference type="Gene3D" id="3.20.20.100">
    <property type="entry name" value="NADP-dependent oxidoreductase domain"/>
    <property type="match status" value="1"/>
</dbReference>
<dbReference type="Pfam" id="PF00248">
    <property type="entry name" value="Aldo_ket_red"/>
    <property type="match status" value="1"/>
</dbReference>
<dbReference type="InterPro" id="IPR023210">
    <property type="entry name" value="NADP_OxRdtase_dom"/>
</dbReference>
<dbReference type="PRINTS" id="PR00069">
    <property type="entry name" value="ALDKETRDTASE"/>
</dbReference>
<dbReference type="PANTHER" id="PTHR43312">
    <property type="entry name" value="D-THREO-ALDOSE 1-DEHYDROGENASE"/>
    <property type="match status" value="1"/>
</dbReference>
<dbReference type="Proteomes" id="UP000035579">
    <property type="component" value="Chromosome"/>
</dbReference>
<evidence type="ECO:0000259" key="1">
    <source>
        <dbReference type="Pfam" id="PF00248"/>
    </source>
</evidence>
<name>A0AAC8QI92_9BACT</name>
<dbReference type="InterPro" id="IPR053135">
    <property type="entry name" value="AKR2_Oxidoreductase"/>
</dbReference>
<proteinExistence type="predicted"/>
<sequence length="278" mass="31259">MEASTPGASMSATAQASSSQDFTHRYLPTFGKRVHRLGLAGNYGIDEAGLGAALERGLNYIFWTPRQGRLTRVLREALKRDRERFVLCAGPSFGWFPGQVRRGAERALKVLGTDYLDLYQLYWLSRMSAWTEGTVEELQKLKQEGKVRALGVSIHDRPRAGKLAEDSPLDLLMIRYNAAHPGAERDIFPHLEKRKPALVAYTATDWRRLLKRPRGWEGRVPTAGDCYRFCLTNPHVDVVLTGPASLAQLDENLAALERGPLSSEELEWMRRFGQVVHG</sequence>
<dbReference type="InterPro" id="IPR036812">
    <property type="entry name" value="NAD(P)_OxRdtase_dom_sf"/>
</dbReference>